<dbReference type="PaxDb" id="39947-A0A0P0X145"/>
<dbReference type="EMBL" id="AP014962">
    <property type="protein sequence ID" value="BAS99524.1"/>
    <property type="molecule type" value="Genomic_DNA"/>
</dbReference>
<keyword evidence="3" id="KW-1185">Reference proteome</keyword>
<evidence type="ECO:0000313" key="2">
    <source>
        <dbReference type="EMBL" id="BAS99524.1"/>
    </source>
</evidence>
<accession>A0A0P0X145</accession>
<protein>
    <submittedName>
        <fullName evidence="2">Os06g0718000 protein</fullName>
    </submittedName>
</protein>
<name>A0A0P0X145_ORYSJ</name>
<gene>
    <name evidence="2" type="ordered locus">Os06g0718000</name>
    <name evidence="2" type="ORF">OSNPB_060718000</name>
</gene>
<evidence type="ECO:0000256" key="1">
    <source>
        <dbReference type="SAM" id="MobiDB-lite"/>
    </source>
</evidence>
<dbReference type="STRING" id="39947.A0A0P0X145"/>
<reference evidence="3" key="1">
    <citation type="journal article" date="2005" name="Nature">
        <title>The map-based sequence of the rice genome.</title>
        <authorList>
            <consortium name="International rice genome sequencing project (IRGSP)"/>
            <person name="Matsumoto T."/>
            <person name="Wu J."/>
            <person name="Kanamori H."/>
            <person name="Katayose Y."/>
            <person name="Fujisawa M."/>
            <person name="Namiki N."/>
            <person name="Mizuno H."/>
            <person name="Yamamoto K."/>
            <person name="Antonio B.A."/>
            <person name="Baba T."/>
            <person name="Sakata K."/>
            <person name="Nagamura Y."/>
            <person name="Aoki H."/>
            <person name="Arikawa K."/>
            <person name="Arita K."/>
            <person name="Bito T."/>
            <person name="Chiden Y."/>
            <person name="Fujitsuka N."/>
            <person name="Fukunaka R."/>
            <person name="Hamada M."/>
            <person name="Harada C."/>
            <person name="Hayashi A."/>
            <person name="Hijishita S."/>
            <person name="Honda M."/>
            <person name="Hosokawa S."/>
            <person name="Ichikawa Y."/>
            <person name="Idonuma A."/>
            <person name="Iijima M."/>
            <person name="Ikeda M."/>
            <person name="Ikeno M."/>
            <person name="Ito K."/>
            <person name="Ito S."/>
            <person name="Ito T."/>
            <person name="Ito Y."/>
            <person name="Ito Y."/>
            <person name="Iwabuchi A."/>
            <person name="Kamiya K."/>
            <person name="Karasawa W."/>
            <person name="Kurita K."/>
            <person name="Katagiri S."/>
            <person name="Kikuta A."/>
            <person name="Kobayashi H."/>
            <person name="Kobayashi N."/>
            <person name="Machita K."/>
            <person name="Maehara T."/>
            <person name="Masukawa M."/>
            <person name="Mizubayashi T."/>
            <person name="Mukai Y."/>
            <person name="Nagasaki H."/>
            <person name="Nagata Y."/>
            <person name="Naito S."/>
            <person name="Nakashima M."/>
            <person name="Nakama Y."/>
            <person name="Nakamichi Y."/>
            <person name="Nakamura M."/>
            <person name="Meguro A."/>
            <person name="Negishi M."/>
            <person name="Ohta I."/>
            <person name="Ohta T."/>
            <person name="Okamoto M."/>
            <person name="Ono N."/>
            <person name="Saji S."/>
            <person name="Sakaguchi M."/>
            <person name="Sakai K."/>
            <person name="Shibata M."/>
            <person name="Shimokawa T."/>
            <person name="Song J."/>
            <person name="Takazaki Y."/>
            <person name="Terasawa K."/>
            <person name="Tsugane M."/>
            <person name="Tsuji K."/>
            <person name="Ueda S."/>
            <person name="Waki K."/>
            <person name="Yamagata H."/>
            <person name="Yamamoto M."/>
            <person name="Yamamoto S."/>
            <person name="Yamane H."/>
            <person name="Yoshiki S."/>
            <person name="Yoshihara R."/>
            <person name="Yukawa K."/>
            <person name="Zhong H."/>
            <person name="Yano M."/>
            <person name="Yuan Q."/>
            <person name="Ouyang S."/>
            <person name="Liu J."/>
            <person name="Jones K.M."/>
            <person name="Gansberger K."/>
            <person name="Moffat K."/>
            <person name="Hill J."/>
            <person name="Bera J."/>
            <person name="Fadrosh D."/>
            <person name="Jin S."/>
            <person name="Johri S."/>
            <person name="Kim M."/>
            <person name="Overton L."/>
            <person name="Reardon M."/>
            <person name="Tsitrin T."/>
            <person name="Vuong H."/>
            <person name="Weaver B."/>
            <person name="Ciecko A."/>
            <person name="Tallon L."/>
            <person name="Jackson J."/>
            <person name="Pai G."/>
            <person name="Aken S.V."/>
            <person name="Utterback T."/>
            <person name="Reidmuller S."/>
            <person name="Feldblyum T."/>
            <person name="Hsiao J."/>
            <person name="Zismann V."/>
            <person name="Iobst S."/>
            <person name="de Vazeille A.R."/>
            <person name="Buell C.R."/>
            <person name="Ying K."/>
            <person name="Li Y."/>
            <person name="Lu T."/>
            <person name="Huang Y."/>
            <person name="Zhao Q."/>
            <person name="Feng Q."/>
            <person name="Zhang L."/>
            <person name="Zhu J."/>
            <person name="Weng Q."/>
            <person name="Mu J."/>
            <person name="Lu Y."/>
            <person name="Fan D."/>
            <person name="Liu Y."/>
            <person name="Guan J."/>
            <person name="Zhang Y."/>
            <person name="Yu S."/>
            <person name="Liu X."/>
            <person name="Zhang Y."/>
            <person name="Hong G."/>
            <person name="Han B."/>
            <person name="Choisne N."/>
            <person name="Demange N."/>
            <person name="Orjeda G."/>
            <person name="Samain S."/>
            <person name="Cattolico L."/>
            <person name="Pelletier E."/>
            <person name="Couloux A."/>
            <person name="Segurens B."/>
            <person name="Wincker P."/>
            <person name="D'Hont A."/>
            <person name="Scarpelli C."/>
            <person name="Weissenbach J."/>
            <person name="Salanoubat M."/>
            <person name="Quetier F."/>
            <person name="Yu Y."/>
            <person name="Kim H.R."/>
            <person name="Rambo T."/>
            <person name="Currie J."/>
            <person name="Collura K."/>
            <person name="Luo M."/>
            <person name="Yang T."/>
            <person name="Ammiraju J.S.S."/>
            <person name="Engler F."/>
            <person name="Soderlund C."/>
            <person name="Wing R.A."/>
            <person name="Palmer L.E."/>
            <person name="de la Bastide M."/>
            <person name="Spiegel L."/>
            <person name="Nascimento L."/>
            <person name="Zutavern T."/>
            <person name="O'Shaughnessy A."/>
            <person name="Dike S."/>
            <person name="Dedhia N."/>
            <person name="Preston R."/>
            <person name="Balija V."/>
            <person name="McCombie W.R."/>
            <person name="Chow T."/>
            <person name="Chen H."/>
            <person name="Chung M."/>
            <person name="Chen C."/>
            <person name="Shaw J."/>
            <person name="Wu H."/>
            <person name="Hsiao K."/>
            <person name="Chao Y."/>
            <person name="Chu M."/>
            <person name="Cheng C."/>
            <person name="Hour A."/>
            <person name="Lee P."/>
            <person name="Lin S."/>
            <person name="Lin Y."/>
            <person name="Liou J."/>
            <person name="Liu S."/>
            <person name="Hsing Y."/>
            <person name="Raghuvanshi S."/>
            <person name="Mohanty A."/>
            <person name="Bharti A.K."/>
            <person name="Gaur A."/>
            <person name="Gupta V."/>
            <person name="Kumar D."/>
            <person name="Ravi V."/>
            <person name="Vij S."/>
            <person name="Kapur A."/>
            <person name="Khurana P."/>
            <person name="Khurana P."/>
            <person name="Khurana J.P."/>
            <person name="Tyagi A.K."/>
            <person name="Gaikwad K."/>
            <person name="Singh A."/>
            <person name="Dalal V."/>
            <person name="Srivastava S."/>
            <person name="Dixit A."/>
            <person name="Pal A.K."/>
            <person name="Ghazi I.A."/>
            <person name="Yadav M."/>
            <person name="Pandit A."/>
            <person name="Bhargava A."/>
            <person name="Sureshbabu K."/>
            <person name="Batra K."/>
            <person name="Sharma T.R."/>
            <person name="Mohapatra T."/>
            <person name="Singh N.K."/>
            <person name="Messing J."/>
            <person name="Nelson A.B."/>
            <person name="Fuks G."/>
            <person name="Kavchok S."/>
            <person name="Keizer G."/>
            <person name="Linton E."/>
            <person name="Llaca V."/>
            <person name="Song R."/>
            <person name="Tanyolac B."/>
            <person name="Young S."/>
            <person name="Ho-Il K."/>
            <person name="Hahn J.H."/>
            <person name="Sangsakoo G."/>
            <person name="Vanavichit A."/>
            <person name="de Mattos Luiz.A.T."/>
            <person name="Zimmer P.D."/>
            <person name="Malone G."/>
            <person name="Dellagostin O."/>
            <person name="de Oliveira A.C."/>
            <person name="Bevan M."/>
            <person name="Bancroft I."/>
            <person name="Minx P."/>
            <person name="Cordum H."/>
            <person name="Wilson R."/>
            <person name="Cheng Z."/>
            <person name="Jin W."/>
            <person name="Jiang J."/>
            <person name="Leong S.A."/>
            <person name="Iwama H."/>
            <person name="Gojobori T."/>
            <person name="Itoh T."/>
            <person name="Niimura Y."/>
            <person name="Fujii Y."/>
            <person name="Habara T."/>
            <person name="Sakai H."/>
            <person name="Sato Y."/>
            <person name="Wilson G."/>
            <person name="Kumar K."/>
            <person name="McCouch S."/>
            <person name="Juretic N."/>
            <person name="Hoen D."/>
            <person name="Wright S."/>
            <person name="Bruskiewich R."/>
            <person name="Bureau T."/>
            <person name="Miyao A."/>
            <person name="Hirochika H."/>
            <person name="Nishikawa T."/>
            <person name="Kadowaki K."/>
            <person name="Sugiura M."/>
            <person name="Burr B."/>
            <person name="Sasaki T."/>
        </authorList>
    </citation>
    <scope>NUCLEOTIDE SEQUENCE [LARGE SCALE GENOMIC DNA]</scope>
    <source>
        <strain evidence="3">cv. Nipponbare</strain>
    </source>
</reference>
<reference evidence="2 3" key="2">
    <citation type="journal article" date="2013" name="Plant Cell Physiol.">
        <title>Rice Annotation Project Database (RAP-DB): an integrative and interactive database for rice genomics.</title>
        <authorList>
            <person name="Sakai H."/>
            <person name="Lee S.S."/>
            <person name="Tanaka T."/>
            <person name="Numa H."/>
            <person name="Kim J."/>
            <person name="Kawahara Y."/>
            <person name="Wakimoto H."/>
            <person name="Yang C.C."/>
            <person name="Iwamoto M."/>
            <person name="Abe T."/>
            <person name="Yamada Y."/>
            <person name="Muto A."/>
            <person name="Inokuchi H."/>
            <person name="Ikemura T."/>
            <person name="Matsumoto T."/>
            <person name="Sasaki T."/>
            <person name="Itoh T."/>
        </authorList>
    </citation>
    <scope>NUCLEOTIDE SEQUENCE [LARGE SCALE GENOMIC DNA]</scope>
    <source>
        <strain evidence="3">cv. Nipponbare</strain>
    </source>
</reference>
<dbReference type="InParanoid" id="A0A0P0X145"/>
<proteinExistence type="predicted"/>
<evidence type="ECO:0000313" key="3">
    <source>
        <dbReference type="Proteomes" id="UP000059680"/>
    </source>
</evidence>
<feature type="compositionally biased region" description="Low complexity" evidence="1">
    <location>
        <begin position="30"/>
        <end position="42"/>
    </location>
</feature>
<feature type="region of interest" description="Disordered" evidence="1">
    <location>
        <begin position="175"/>
        <end position="199"/>
    </location>
</feature>
<dbReference type="Proteomes" id="UP000059680">
    <property type="component" value="Chromosome 6"/>
</dbReference>
<dbReference type="Gramene" id="Os06t0718000-00">
    <property type="protein sequence ID" value="Os06t0718000-00"/>
    <property type="gene ID" value="Os06g0718000"/>
</dbReference>
<sequence>MHACVMYTAEQPPRMKSPINSPSKKKIIRKQLQQQQPAARAPWTTGAGSLHGRQLPRCSTAAPAPRRGWAFCPPASRSPAAAGRREWSAPAMGSGSRRSTRRLSSSRPFELLPAQDGFLTVEDDLEPGHEVLANDVDGEIALDDSQAVTNDTNLLVTPRWGKQGWSPGTRLLHWSSGSQQAVPPFSSTRKEMDQNEYCR</sequence>
<reference evidence="2 3" key="3">
    <citation type="journal article" date="2013" name="Rice">
        <title>Improvement of the Oryza sativa Nipponbare reference genome using next generation sequence and optical map data.</title>
        <authorList>
            <person name="Kawahara Y."/>
            <person name="de la Bastide M."/>
            <person name="Hamilton J.P."/>
            <person name="Kanamori H."/>
            <person name="McCombie W.R."/>
            <person name="Ouyang S."/>
            <person name="Schwartz D.C."/>
            <person name="Tanaka T."/>
            <person name="Wu J."/>
            <person name="Zhou S."/>
            <person name="Childs K.L."/>
            <person name="Davidson R.M."/>
            <person name="Lin H."/>
            <person name="Quesada-Ocampo L."/>
            <person name="Vaillancourt B."/>
            <person name="Sakai H."/>
            <person name="Lee S.S."/>
            <person name="Kim J."/>
            <person name="Numa H."/>
            <person name="Itoh T."/>
            <person name="Buell C.R."/>
            <person name="Matsumoto T."/>
        </authorList>
    </citation>
    <scope>NUCLEOTIDE SEQUENCE [LARGE SCALE GENOMIC DNA]</scope>
    <source>
        <strain evidence="3">cv. Nipponbare</strain>
    </source>
</reference>
<feature type="compositionally biased region" description="Low complexity" evidence="1">
    <location>
        <begin position="73"/>
        <end position="82"/>
    </location>
</feature>
<feature type="compositionally biased region" description="Polar residues" evidence="1">
    <location>
        <begin position="175"/>
        <end position="187"/>
    </location>
</feature>
<feature type="region of interest" description="Disordered" evidence="1">
    <location>
        <begin position="1"/>
        <end position="107"/>
    </location>
</feature>
<feature type="compositionally biased region" description="Low complexity" evidence="1">
    <location>
        <begin position="94"/>
        <end position="107"/>
    </location>
</feature>
<organism evidence="2 3">
    <name type="scientific">Oryza sativa subsp. japonica</name>
    <name type="common">Rice</name>
    <dbReference type="NCBI Taxonomy" id="39947"/>
    <lineage>
        <taxon>Eukaryota</taxon>
        <taxon>Viridiplantae</taxon>
        <taxon>Streptophyta</taxon>
        <taxon>Embryophyta</taxon>
        <taxon>Tracheophyta</taxon>
        <taxon>Spermatophyta</taxon>
        <taxon>Magnoliopsida</taxon>
        <taxon>Liliopsida</taxon>
        <taxon>Poales</taxon>
        <taxon>Poaceae</taxon>
        <taxon>BOP clade</taxon>
        <taxon>Oryzoideae</taxon>
        <taxon>Oryzeae</taxon>
        <taxon>Oryzinae</taxon>
        <taxon>Oryza</taxon>
        <taxon>Oryza sativa</taxon>
    </lineage>
</organism>
<feature type="compositionally biased region" description="Basic and acidic residues" evidence="1">
    <location>
        <begin position="188"/>
        <end position="199"/>
    </location>
</feature>
<dbReference type="AlphaFoldDB" id="A0A0P0X145"/>